<dbReference type="AlphaFoldDB" id="A0A843TJR0"/>
<feature type="non-terminal residue" evidence="1">
    <location>
        <position position="160"/>
    </location>
</feature>
<dbReference type="EMBL" id="NMUH01000069">
    <property type="protein sequence ID" value="MQL70466.1"/>
    <property type="molecule type" value="Genomic_DNA"/>
</dbReference>
<organism evidence="1 2">
    <name type="scientific">Colocasia esculenta</name>
    <name type="common">Wild taro</name>
    <name type="synonym">Arum esculentum</name>
    <dbReference type="NCBI Taxonomy" id="4460"/>
    <lineage>
        <taxon>Eukaryota</taxon>
        <taxon>Viridiplantae</taxon>
        <taxon>Streptophyta</taxon>
        <taxon>Embryophyta</taxon>
        <taxon>Tracheophyta</taxon>
        <taxon>Spermatophyta</taxon>
        <taxon>Magnoliopsida</taxon>
        <taxon>Liliopsida</taxon>
        <taxon>Araceae</taxon>
        <taxon>Aroideae</taxon>
        <taxon>Colocasieae</taxon>
        <taxon>Colocasia</taxon>
    </lineage>
</organism>
<protein>
    <submittedName>
        <fullName evidence="1">Uncharacterized protein</fullName>
    </submittedName>
</protein>
<evidence type="ECO:0000313" key="2">
    <source>
        <dbReference type="Proteomes" id="UP000652761"/>
    </source>
</evidence>
<accession>A0A843TJR0</accession>
<comment type="caution">
    <text evidence="1">The sequence shown here is derived from an EMBL/GenBank/DDBJ whole genome shotgun (WGS) entry which is preliminary data.</text>
</comment>
<proteinExistence type="predicted"/>
<evidence type="ECO:0000313" key="1">
    <source>
        <dbReference type="EMBL" id="MQL70466.1"/>
    </source>
</evidence>
<gene>
    <name evidence="1" type="ORF">Taro_002776</name>
</gene>
<name>A0A843TJR0_COLES</name>
<reference evidence="1" key="1">
    <citation type="submission" date="2017-07" db="EMBL/GenBank/DDBJ databases">
        <title>Taro Niue Genome Assembly and Annotation.</title>
        <authorList>
            <person name="Atibalentja N."/>
            <person name="Keating K."/>
            <person name="Fields C.J."/>
        </authorList>
    </citation>
    <scope>NUCLEOTIDE SEQUENCE</scope>
    <source>
        <strain evidence="1">Niue_2</strain>
        <tissue evidence="1">Leaf</tissue>
    </source>
</reference>
<sequence length="160" mass="17802">TRVGCRQAMNICREVKVICRQLLSVLYFWVLEARYLSTGTHNSSKGSVDTPHTGVDTMLQALSRKMKKWSSSVDTRSSSVDTRPSSHVSTLDKVVSTLETLPREAVLPVWDSVSAHPMGRSTHSRNSVTSSLSWTRGTLGVWWIGLGSCGHDPQGYFWTF</sequence>
<keyword evidence="2" id="KW-1185">Reference proteome</keyword>
<dbReference type="Proteomes" id="UP000652761">
    <property type="component" value="Unassembled WGS sequence"/>
</dbReference>